<evidence type="ECO:0000313" key="2">
    <source>
        <dbReference type="Proteomes" id="UP000824890"/>
    </source>
</evidence>
<accession>A0ABQ8A8T2</accession>
<comment type="caution">
    <text evidence="1">The sequence shown here is derived from an EMBL/GenBank/DDBJ whole genome shotgun (WGS) entry which is preliminary data.</text>
</comment>
<dbReference type="Proteomes" id="UP000824890">
    <property type="component" value="Unassembled WGS sequence"/>
</dbReference>
<reference evidence="1 2" key="1">
    <citation type="submission" date="2021-05" db="EMBL/GenBank/DDBJ databases">
        <title>Genome Assembly of Synthetic Allotetraploid Brassica napus Reveals Homoeologous Exchanges between Subgenomes.</title>
        <authorList>
            <person name="Davis J.T."/>
        </authorList>
    </citation>
    <scope>NUCLEOTIDE SEQUENCE [LARGE SCALE GENOMIC DNA]</scope>
    <source>
        <strain evidence="2">cv. Da-Ae</strain>
        <tissue evidence="1">Seedling</tissue>
    </source>
</reference>
<organism evidence="1 2">
    <name type="scientific">Brassica napus</name>
    <name type="common">Rape</name>
    <dbReference type="NCBI Taxonomy" id="3708"/>
    <lineage>
        <taxon>Eukaryota</taxon>
        <taxon>Viridiplantae</taxon>
        <taxon>Streptophyta</taxon>
        <taxon>Embryophyta</taxon>
        <taxon>Tracheophyta</taxon>
        <taxon>Spermatophyta</taxon>
        <taxon>Magnoliopsida</taxon>
        <taxon>eudicotyledons</taxon>
        <taxon>Gunneridae</taxon>
        <taxon>Pentapetalae</taxon>
        <taxon>rosids</taxon>
        <taxon>malvids</taxon>
        <taxon>Brassicales</taxon>
        <taxon>Brassicaceae</taxon>
        <taxon>Brassiceae</taxon>
        <taxon>Brassica</taxon>
    </lineage>
</organism>
<sequence>MGAAGLLRLSLLPPSFATDLLPFWFAFNDKRRFGVPLAPPLLARAPTGFFALTGLAGLGLVLKAVSCSTVEVMNFTLSLRFSSSRSCLSIPYSSNIASRGTPSYAKDMNLANQNTSFLSSLEVQMSASTCAVPVLILFSRTKLKSSNQLSSSQADIHFSTRWSSLFTSTSACLIRSCARAPRVVTSSTEAEMLQCLRSPNQEQRIDHEHYSQTRAPSAAYHSSLSEALGVGYGNHLRQIRLIDYRNLTTQTTSNLSTDLLDFCSRAGAIAASCSLIVPEDLSGCNKNTCIIIWDKKKKKKLTMSLTKLLSPREVVRLDCSALASDKPAQLSSCRHEDTLALFEEVACLVPRRSHQLHPKFPIEQKVFSHYTEGTTSNLPKMRTFSISGHHCYEIRRFSADKIRPNLLGGDYHD</sequence>
<keyword evidence="2" id="KW-1185">Reference proteome</keyword>
<dbReference type="EMBL" id="JAGKQM010000013">
    <property type="protein sequence ID" value="KAH0888957.1"/>
    <property type="molecule type" value="Genomic_DNA"/>
</dbReference>
<gene>
    <name evidence="1" type="ORF">HID58_051386</name>
</gene>
<proteinExistence type="predicted"/>
<name>A0ABQ8A8T2_BRANA</name>
<protein>
    <submittedName>
        <fullName evidence="1">Uncharacterized protein</fullName>
    </submittedName>
</protein>
<evidence type="ECO:0000313" key="1">
    <source>
        <dbReference type="EMBL" id="KAH0888957.1"/>
    </source>
</evidence>